<evidence type="ECO:0000259" key="14">
    <source>
        <dbReference type="PROSITE" id="PS50109"/>
    </source>
</evidence>
<keyword evidence="12 13" id="KW-0472">Membrane</keyword>
<keyword evidence="10 13" id="KW-1133">Transmembrane helix</keyword>
<dbReference type="InterPro" id="IPR038318">
    <property type="entry name" value="KdpD_sf"/>
</dbReference>
<dbReference type="EC" id="2.7.13.3" evidence="3"/>
<feature type="transmembrane region" description="Helical" evidence="13">
    <location>
        <begin position="35"/>
        <end position="53"/>
    </location>
</feature>
<keyword evidence="6 13" id="KW-0812">Transmembrane</keyword>
<evidence type="ECO:0000313" key="15">
    <source>
        <dbReference type="EMBL" id="MBZ6078027.1"/>
    </source>
</evidence>
<dbReference type="InterPro" id="IPR011495">
    <property type="entry name" value="Sig_transdc_His_kin_sub2_dim/P"/>
</dbReference>
<dbReference type="Pfam" id="PF07568">
    <property type="entry name" value="HisKA_2"/>
    <property type="match status" value="1"/>
</dbReference>
<keyword evidence="5" id="KW-0808">Transferase</keyword>
<keyword evidence="9" id="KW-0067">ATP-binding</keyword>
<evidence type="ECO:0000256" key="12">
    <source>
        <dbReference type="ARBA" id="ARBA00023136"/>
    </source>
</evidence>
<comment type="subcellular location">
    <subcellularLocation>
        <location evidence="2">Membrane</location>
        <topology evidence="2">Multi-pass membrane protein</topology>
    </subcellularLocation>
</comment>
<feature type="transmembrane region" description="Helical" evidence="13">
    <location>
        <begin position="60"/>
        <end position="79"/>
    </location>
</feature>
<dbReference type="InterPro" id="IPR025201">
    <property type="entry name" value="KdpD_TM"/>
</dbReference>
<reference evidence="15 16" key="1">
    <citation type="submission" date="2021-09" db="EMBL/GenBank/DDBJ databases">
        <title>The complete genome sequence of a new microorganism.</title>
        <authorList>
            <person name="Zi Z."/>
        </authorList>
    </citation>
    <scope>NUCLEOTIDE SEQUENCE [LARGE SCALE GENOMIC DNA]</scope>
    <source>
        <strain evidence="15 16">WGZ8</strain>
    </source>
</reference>
<feature type="domain" description="Histidine kinase" evidence="14">
    <location>
        <begin position="161"/>
        <end position="357"/>
    </location>
</feature>
<dbReference type="PANTHER" id="PTHR41523:SF8">
    <property type="entry name" value="ETHYLENE RESPONSE SENSOR PROTEIN"/>
    <property type="match status" value="1"/>
</dbReference>
<keyword evidence="16" id="KW-1185">Reference proteome</keyword>
<evidence type="ECO:0000256" key="11">
    <source>
        <dbReference type="ARBA" id="ARBA00023012"/>
    </source>
</evidence>
<keyword evidence="8" id="KW-0418">Kinase</keyword>
<dbReference type="InterPro" id="IPR003594">
    <property type="entry name" value="HATPase_dom"/>
</dbReference>
<evidence type="ECO:0000256" key="4">
    <source>
        <dbReference type="ARBA" id="ARBA00022553"/>
    </source>
</evidence>
<feature type="transmembrane region" description="Helical" evidence="13">
    <location>
        <begin position="115"/>
        <end position="134"/>
    </location>
</feature>
<dbReference type="SMART" id="SM00387">
    <property type="entry name" value="HATPase_c"/>
    <property type="match status" value="1"/>
</dbReference>
<evidence type="ECO:0000256" key="10">
    <source>
        <dbReference type="ARBA" id="ARBA00022989"/>
    </source>
</evidence>
<protein>
    <recommendedName>
        <fullName evidence="3">histidine kinase</fullName>
        <ecNumber evidence="3">2.7.13.3</ecNumber>
    </recommendedName>
</protein>
<keyword evidence="4" id="KW-0597">Phosphoprotein</keyword>
<evidence type="ECO:0000256" key="5">
    <source>
        <dbReference type="ARBA" id="ARBA00022679"/>
    </source>
</evidence>
<dbReference type="InterPro" id="IPR036890">
    <property type="entry name" value="HATPase_C_sf"/>
</dbReference>
<dbReference type="PROSITE" id="PS50109">
    <property type="entry name" value="HIS_KIN"/>
    <property type="match status" value="1"/>
</dbReference>
<dbReference type="Gene3D" id="1.20.120.620">
    <property type="entry name" value="Backbone structure of the membrane domain of e. Coli histidine kinase receptor kdpd"/>
    <property type="match status" value="1"/>
</dbReference>
<organism evidence="15 16">
    <name type="scientific">Microvirga puerhi</name>
    <dbReference type="NCBI Taxonomy" id="2876078"/>
    <lineage>
        <taxon>Bacteria</taxon>
        <taxon>Pseudomonadati</taxon>
        <taxon>Pseudomonadota</taxon>
        <taxon>Alphaproteobacteria</taxon>
        <taxon>Hyphomicrobiales</taxon>
        <taxon>Methylobacteriaceae</taxon>
        <taxon>Microvirga</taxon>
    </lineage>
</organism>
<proteinExistence type="predicted"/>
<dbReference type="Gene3D" id="3.30.565.10">
    <property type="entry name" value="Histidine kinase-like ATPase, C-terminal domain"/>
    <property type="match status" value="1"/>
</dbReference>
<dbReference type="Pfam" id="PF02518">
    <property type="entry name" value="HATPase_c"/>
    <property type="match status" value="1"/>
</dbReference>
<dbReference type="InterPro" id="IPR005467">
    <property type="entry name" value="His_kinase_dom"/>
</dbReference>
<accession>A0ABS7VSW9</accession>
<gene>
    <name evidence="15" type="ORF">K9B37_17305</name>
</gene>
<dbReference type="RefSeq" id="WP_224314780.1">
    <property type="nucleotide sequence ID" value="NZ_JAIRBM010000014.1"/>
</dbReference>
<comment type="caution">
    <text evidence="15">The sequence shown here is derived from an EMBL/GenBank/DDBJ whole genome shotgun (WGS) entry which is preliminary data.</text>
</comment>
<sequence length="357" mass="38545">MLLNVAGRGTCVVAALSSPMQAFFAYSFETRQWPLWARYLTATVIIFMVYGLQVSLTEPLAAYPLVLFFVTIVINAALFDHGSGTYSTLLSAALIAYNLMEPAGSFRISDPHQSVGLALFVVAGIVTAAVIGNLHTLAFELSQANIHLAAAEQDKDLLLQEAGHRMKNDLALLTALVRLQAKTVLDPSAQAALVSTAERLHVMSRLQDRLKRENTTAVVDIRSYVIDLCDDLKTALIGLRPIGFKVAVEQHFLTEERAVATGLIVNELVTNSLKYAFPAEQPGMVMVAFHRENDEFTLIVSDDGIGLPFGPLADRESTGLGRRLIHAMAAQLGGTAVVKPRAGSSGTTATIRFPVNP</sequence>
<evidence type="ECO:0000256" key="6">
    <source>
        <dbReference type="ARBA" id="ARBA00022692"/>
    </source>
</evidence>
<name>A0ABS7VSW9_9HYPH</name>
<evidence type="ECO:0000256" key="9">
    <source>
        <dbReference type="ARBA" id="ARBA00022840"/>
    </source>
</evidence>
<dbReference type="PANTHER" id="PTHR41523">
    <property type="entry name" value="TWO-COMPONENT SYSTEM SENSOR PROTEIN"/>
    <property type="match status" value="1"/>
</dbReference>
<dbReference type="SUPFAM" id="SSF55874">
    <property type="entry name" value="ATPase domain of HSP90 chaperone/DNA topoisomerase II/histidine kinase"/>
    <property type="match status" value="1"/>
</dbReference>
<dbReference type="EMBL" id="JAIRBM010000014">
    <property type="protein sequence ID" value="MBZ6078027.1"/>
    <property type="molecule type" value="Genomic_DNA"/>
</dbReference>
<dbReference type="Proteomes" id="UP000704176">
    <property type="component" value="Unassembled WGS sequence"/>
</dbReference>
<evidence type="ECO:0000256" key="1">
    <source>
        <dbReference type="ARBA" id="ARBA00000085"/>
    </source>
</evidence>
<evidence type="ECO:0000256" key="2">
    <source>
        <dbReference type="ARBA" id="ARBA00004141"/>
    </source>
</evidence>
<evidence type="ECO:0000256" key="3">
    <source>
        <dbReference type="ARBA" id="ARBA00012438"/>
    </source>
</evidence>
<evidence type="ECO:0000256" key="7">
    <source>
        <dbReference type="ARBA" id="ARBA00022741"/>
    </source>
</evidence>
<keyword evidence="7" id="KW-0547">Nucleotide-binding</keyword>
<keyword evidence="11" id="KW-0902">Two-component regulatory system</keyword>
<dbReference type="Pfam" id="PF13493">
    <property type="entry name" value="DUF4118"/>
    <property type="match status" value="1"/>
</dbReference>
<evidence type="ECO:0000313" key="16">
    <source>
        <dbReference type="Proteomes" id="UP000704176"/>
    </source>
</evidence>
<evidence type="ECO:0000256" key="13">
    <source>
        <dbReference type="SAM" id="Phobius"/>
    </source>
</evidence>
<comment type="catalytic activity">
    <reaction evidence="1">
        <text>ATP + protein L-histidine = ADP + protein N-phospho-L-histidine.</text>
        <dbReference type="EC" id="2.7.13.3"/>
    </reaction>
</comment>
<evidence type="ECO:0000256" key="8">
    <source>
        <dbReference type="ARBA" id="ARBA00022777"/>
    </source>
</evidence>